<keyword evidence="4" id="KW-1185">Reference proteome</keyword>
<protein>
    <submittedName>
        <fullName evidence="3">Uncharacterized protein</fullName>
    </submittedName>
</protein>
<name>A0AA41ZMW4_9GAMM</name>
<evidence type="ECO:0000256" key="1">
    <source>
        <dbReference type="SAM" id="MobiDB-lite"/>
    </source>
</evidence>
<dbReference type="EMBL" id="JAPIVE010000004">
    <property type="protein sequence ID" value="MCX2525176.1"/>
    <property type="molecule type" value="Genomic_DNA"/>
</dbReference>
<keyword evidence="2" id="KW-1133">Transmembrane helix</keyword>
<proteinExistence type="predicted"/>
<dbReference type="AlphaFoldDB" id="A0AA41ZMW4"/>
<evidence type="ECO:0000313" key="3">
    <source>
        <dbReference type="EMBL" id="MCX2525176.1"/>
    </source>
</evidence>
<dbReference type="RefSeq" id="WP_265896735.1">
    <property type="nucleotide sequence ID" value="NZ_JAPIVE010000004.1"/>
</dbReference>
<evidence type="ECO:0000313" key="4">
    <source>
        <dbReference type="Proteomes" id="UP001165678"/>
    </source>
</evidence>
<organism evidence="3 4">
    <name type="scientific">Larsenimonas rhizosphaerae</name>
    <dbReference type="NCBI Taxonomy" id="2944682"/>
    <lineage>
        <taxon>Bacteria</taxon>
        <taxon>Pseudomonadati</taxon>
        <taxon>Pseudomonadota</taxon>
        <taxon>Gammaproteobacteria</taxon>
        <taxon>Oceanospirillales</taxon>
        <taxon>Halomonadaceae</taxon>
        <taxon>Larsenimonas</taxon>
    </lineage>
</organism>
<comment type="caution">
    <text evidence="3">The sequence shown here is derived from an EMBL/GenBank/DDBJ whole genome shotgun (WGS) entry which is preliminary data.</text>
</comment>
<sequence length="113" mass="12559">MYTTYLLSCWFEVLMRLLPLTGLLLIVSALGIALALVLVRADHASQPDALHVNYPRQPAPHLTLHPSYRQAETPSTPAPLTARHGQDEPAALFNQEGNAETYRYPATGRTYVF</sequence>
<evidence type="ECO:0000256" key="2">
    <source>
        <dbReference type="SAM" id="Phobius"/>
    </source>
</evidence>
<dbReference type="Proteomes" id="UP001165678">
    <property type="component" value="Unassembled WGS sequence"/>
</dbReference>
<gene>
    <name evidence="3" type="ORF">OQ287_13070</name>
</gene>
<keyword evidence="2" id="KW-0472">Membrane</keyword>
<accession>A0AA41ZMW4</accession>
<feature type="transmembrane region" description="Helical" evidence="2">
    <location>
        <begin position="20"/>
        <end position="39"/>
    </location>
</feature>
<feature type="region of interest" description="Disordered" evidence="1">
    <location>
        <begin position="63"/>
        <end position="84"/>
    </location>
</feature>
<reference evidence="3" key="1">
    <citation type="submission" date="2022-11" db="EMBL/GenBank/DDBJ databases">
        <title>Larsenimonas rhizosphaerae sp. nov., isolated from a tidal mudflat.</title>
        <authorList>
            <person name="Lee S.D."/>
            <person name="Kim I.S."/>
        </authorList>
    </citation>
    <scope>NUCLEOTIDE SEQUENCE</scope>
    <source>
        <strain evidence="3">GH2-1</strain>
    </source>
</reference>
<keyword evidence="2" id="KW-0812">Transmembrane</keyword>